<dbReference type="GO" id="GO:1904047">
    <property type="term" value="F:S-adenosyl-L-methionine binding"/>
    <property type="evidence" value="ECO:0007669"/>
    <property type="project" value="TreeGrafter"/>
</dbReference>
<name>A0A6H2A600_9ZZZZ</name>
<evidence type="ECO:0000256" key="3">
    <source>
        <dbReference type="ARBA" id="ARBA00022691"/>
    </source>
</evidence>
<dbReference type="EMBL" id="MT144570">
    <property type="protein sequence ID" value="QJA55129.1"/>
    <property type="molecule type" value="Genomic_DNA"/>
</dbReference>
<accession>A0A6H2A600</accession>
<keyword evidence="3" id="KW-0949">S-adenosyl-L-methionine</keyword>
<protein>
    <submittedName>
        <fullName evidence="4">Putative methyltransferase</fullName>
    </submittedName>
</protein>
<dbReference type="GO" id="GO:0032259">
    <property type="term" value="P:methylation"/>
    <property type="evidence" value="ECO:0007669"/>
    <property type="project" value="UniProtKB-KW"/>
</dbReference>
<evidence type="ECO:0000256" key="1">
    <source>
        <dbReference type="ARBA" id="ARBA00022603"/>
    </source>
</evidence>
<evidence type="ECO:0000313" key="5">
    <source>
        <dbReference type="EMBL" id="QJH98188.1"/>
    </source>
</evidence>
<dbReference type="InterPro" id="IPR012327">
    <property type="entry name" value="MeTrfase_D12"/>
</dbReference>
<sequence>MIETINDLDGNVVNLFKVIRDNPEELARLVEFTPWSREEYKNSYTMTGDSLEDARRFLVRMWQAIGAKSSHSTGWRSNIQALNGNVVQWSTKLPENIINISSRLKHHANRLVQIENRPAVDCIQRYNRNNVFIYADPPYVISTRSSRIYKHEMEDQDHIELLQLLLQHSGPAMISGYESEIYKNILEGWHVEKLSAKCEGGQERQEVIWMNYKPKGQISIF</sequence>
<proteinExistence type="predicted"/>
<dbReference type="Pfam" id="PF02086">
    <property type="entry name" value="MethyltransfD12"/>
    <property type="match status" value="1"/>
</dbReference>
<evidence type="ECO:0000313" key="4">
    <source>
        <dbReference type="EMBL" id="QJA55129.1"/>
    </source>
</evidence>
<organism evidence="4">
    <name type="scientific">viral metagenome</name>
    <dbReference type="NCBI Taxonomy" id="1070528"/>
    <lineage>
        <taxon>unclassified sequences</taxon>
        <taxon>metagenomes</taxon>
        <taxon>organismal metagenomes</taxon>
    </lineage>
</organism>
<reference evidence="4" key="1">
    <citation type="submission" date="2020-03" db="EMBL/GenBank/DDBJ databases">
        <title>The deep terrestrial virosphere.</title>
        <authorList>
            <person name="Holmfeldt K."/>
            <person name="Nilsson E."/>
            <person name="Simone D."/>
            <person name="Lopez-Fernandez M."/>
            <person name="Wu X."/>
            <person name="de Brujin I."/>
            <person name="Lundin D."/>
            <person name="Andersson A."/>
            <person name="Bertilsson S."/>
            <person name="Dopson M."/>
        </authorList>
    </citation>
    <scope>NUCLEOTIDE SEQUENCE</scope>
    <source>
        <strain evidence="4">TM448A07195</strain>
        <strain evidence="5">TM448B01247</strain>
    </source>
</reference>
<dbReference type="InterPro" id="IPR029063">
    <property type="entry name" value="SAM-dependent_MTases_sf"/>
</dbReference>
<dbReference type="EMBL" id="MT144721">
    <property type="protein sequence ID" value="QJH98188.1"/>
    <property type="molecule type" value="Genomic_DNA"/>
</dbReference>
<evidence type="ECO:0000256" key="2">
    <source>
        <dbReference type="ARBA" id="ARBA00022679"/>
    </source>
</evidence>
<gene>
    <name evidence="4" type="ORF">TM448A07195_0004</name>
    <name evidence="5" type="ORF">TM448B01247_0007</name>
</gene>
<dbReference type="GO" id="GO:0043565">
    <property type="term" value="F:sequence-specific DNA binding"/>
    <property type="evidence" value="ECO:0007669"/>
    <property type="project" value="TreeGrafter"/>
</dbReference>
<dbReference type="SUPFAM" id="SSF53335">
    <property type="entry name" value="S-adenosyl-L-methionine-dependent methyltransferases"/>
    <property type="match status" value="1"/>
</dbReference>
<dbReference type="GO" id="GO:0009307">
    <property type="term" value="P:DNA restriction-modification system"/>
    <property type="evidence" value="ECO:0007669"/>
    <property type="project" value="InterPro"/>
</dbReference>
<keyword evidence="2 4" id="KW-0808">Transferase</keyword>
<dbReference type="PANTHER" id="PTHR30481:SF4">
    <property type="entry name" value="SITE-SPECIFIC DNA-METHYLTRANSFERASE (ADENINE-SPECIFIC)"/>
    <property type="match status" value="1"/>
</dbReference>
<dbReference type="GO" id="GO:0006298">
    <property type="term" value="P:mismatch repair"/>
    <property type="evidence" value="ECO:0007669"/>
    <property type="project" value="TreeGrafter"/>
</dbReference>
<dbReference type="AlphaFoldDB" id="A0A6H2A600"/>
<keyword evidence="1 4" id="KW-0489">Methyltransferase</keyword>
<dbReference type="GO" id="GO:0009007">
    <property type="term" value="F:site-specific DNA-methyltransferase (adenine-specific) activity"/>
    <property type="evidence" value="ECO:0007669"/>
    <property type="project" value="UniProtKB-EC"/>
</dbReference>
<dbReference type="PANTHER" id="PTHR30481">
    <property type="entry name" value="DNA ADENINE METHYLASE"/>
    <property type="match status" value="1"/>
</dbReference>
<dbReference type="Gene3D" id="3.40.50.150">
    <property type="entry name" value="Vaccinia Virus protein VP39"/>
    <property type="match status" value="1"/>
</dbReference>